<sequence>MSQGEDLFSSDGFAVDLDVFSGPFEVLLSLISRKKLDITEVSLAEVTDEFVAFVRAQDEADLSQMSEFVLVAATLLDMKAARLLPHDDSEDEDLELLGARDLLFAKLLQYKAFKDVAADLAATLGVQSLSHPRDVPMEDRFRRLLPEVDLRINLDDLARMAARAFTRTPHEVTLDHLHDPLIPVESQVAYLRERLIVGDRVSFRELCREAHSVSLLVSRFLAVLEMLRNREVDVAQEGPLAALYVTRLTKEIPSRDVDESEWGSAEPNPGTEQHVESEQRNE</sequence>
<evidence type="ECO:0000313" key="4">
    <source>
        <dbReference type="EMBL" id="QOR46551.1"/>
    </source>
</evidence>
<dbReference type="EMBL" id="CP063213">
    <property type="protein sequence ID" value="QOR46551.1"/>
    <property type="molecule type" value="Genomic_DNA"/>
</dbReference>
<dbReference type="Pfam" id="PF02616">
    <property type="entry name" value="SMC_ScpA"/>
    <property type="match status" value="1"/>
</dbReference>
<evidence type="ECO:0000256" key="3">
    <source>
        <dbReference type="SAM" id="MobiDB-lite"/>
    </source>
</evidence>
<dbReference type="PANTHER" id="PTHR33969">
    <property type="entry name" value="SEGREGATION AND CONDENSATION PROTEIN A"/>
    <property type="match status" value="1"/>
</dbReference>
<proteinExistence type="predicted"/>
<name>A0A7M1QXK7_9ACTO</name>
<feature type="region of interest" description="Disordered" evidence="3">
    <location>
        <begin position="253"/>
        <end position="282"/>
    </location>
</feature>
<evidence type="ECO:0000256" key="1">
    <source>
        <dbReference type="ARBA" id="ARBA00022829"/>
    </source>
</evidence>
<dbReference type="InterPro" id="IPR003768">
    <property type="entry name" value="ScpA"/>
</dbReference>
<dbReference type="RefSeq" id="WP_193327549.1">
    <property type="nucleotide sequence ID" value="NZ_CP053291.1"/>
</dbReference>
<dbReference type="Gene3D" id="6.10.250.2410">
    <property type="match status" value="1"/>
</dbReference>
<accession>A0A8A5U2M9</accession>
<protein>
    <recommendedName>
        <fullName evidence="2">Segregation and condensation protein A</fullName>
    </recommendedName>
</protein>
<keyword evidence="1" id="KW-0159">Chromosome partition</keyword>
<dbReference type="GO" id="GO:0007059">
    <property type="term" value="P:chromosome segregation"/>
    <property type="evidence" value="ECO:0007669"/>
    <property type="project" value="UniProtKB-KW"/>
</dbReference>
<dbReference type="PANTHER" id="PTHR33969:SF2">
    <property type="entry name" value="SEGREGATION AND CONDENSATION PROTEIN A"/>
    <property type="match status" value="1"/>
</dbReference>
<evidence type="ECO:0000313" key="5">
    <source>
        <dbReference type="Proteomes" id="UP000595053"/>
    </source>
</evidence>
<gene>
    <name evidence="4" type="ORF">INS88_05025</name>
</gene>
<dbReference type="Proteomes" id="UP000595053">
    <property type="component" value="Chromosome"/>
</dbReference>
<accession>A0A7M1QXK7</accession>
<feature type="compositionally biased region" description="Basic and acidic residues" evidence="3">
    <location>
        <begin position="273"/>
        <end position="282"/>
    </location>
</feature>
<organism evidence="4 5">
    <name type="scientific">Trueperella pecoris</name>
    <dbReference type="NCBI Taxonomy" id="2733571"/>
    <lineage>
        <taxon>Bacteria</taxon>
        <taxon>Bacillati</taxon>
        <taxon>Actinomycetota</taxon>
        <taxon>Actinomycetes</taxon>
        <taxon>Actinomycetales</taxon>
        <taxon>Actinomycetaceae</taxon>
        <taxon>Trueperella</taxon>
    </lineage>
</organism>
<dbReference type="AlphaFoldDB" id="A0A7M1QXK7"/>
<reference evidence="4 5" key="1">
    <citation type="submission" date="2020-10" db="EMBL/GenBank/DDBJ databases">
        <title>Trueperella pecoris sp. nov. isolated from bovine and porcine specimens.</title>
        <authorList>
            <person name="Schoenecker L."/>
            <person name="Schnydrig P."/>
            <person name="Brodard I."/>
            <person name="Thomann A."/>
            <person name="Hemphill A."/>
            <person name="Rodriguez-Campos S."/>
            <person name="Perreten V."/>
            <person name="Jores J."/>
            <person name="Kittl S."/>
        </authorList>
    </citation>
    <scope>NUCLEOTIDE SEQUENCE [LARGE SCALE GENOMIC DNA]</scope>
    <source>
        <strain evidence="4 5">15A0121</strain>
    </source>
</reference>
<keyword evidence="5" id="KW-1185">Reference proteome</keyword>
<evidence type="ECO:0000256" key="2">
    <source>
        <dbReference type="ARBA" id="ARBA00044777"/>
    </source>
</evidence>